<evidence type="ECO:0000256" key="1">
    <source>
        <dbReference type="SAM" id="MobiDB-lite"/>
    </source>
</evidence>
<proteinExistence type="predicted"/>
<keyword evidence="3" id="KW-1185">Reference proteome</keyword>
<dbReference type="AlphaFoldDB" id="A0A9W6XAV7"/>
<gene>
    <name evidence="2" type="ORF">Pfra01_000912300</name>
</gene>
<organism evidence="2 3">
    <name type="scientific">Phytophthora fragariaefolia</name>
    <dbReference type="NCBI Taxonomy" id="1490495"/>
    <lineage>
        <taxon>Eukaryota</taxon>
        <taxon>Sar</taxon>
        <taxon>Stramenopiles</taxon>
        <taxon>Oomycota</taxon>
        <taxon>Peronosporomycetes</taxon>
        <taxon>Peronosporales</taxon>
        <taxon>Peronosporaceae</taxon>
        <taxon>Phytophthora</taxon>
    </lineage>
</organism>
<dbReference type="Proteomes" id="UP001165121">
    <property type="component" value="Unassembled WGS sequence"/>
</dbReference>
<reference evidence="2" key="1">
    <citation type="submission" date="2023-04" db="EMBL/GenBank/DDBJ databases">
        <title>Phytophthora fragariaefolia NBRC 109709.</title>
        <authorList>
            <person name="Ichikawa N."/>
            <person name="Sato H."/>
            <person name="Tonouchi N."/>
        </authorList>
    </citation>
    <scope>NUCLEOTIDE SEQUENCE</scope>
    <source>
        <strain evidence="2">NBRC 109709</strain>
    </source>
</reference>
<comment type="caution">
    <text evidence="2">The sequence shown here is derived from an EMBL/GenBank/DDBJ whole genome shotgun (WGS) entry which is preliminary data.</text>
</comment>
<feature type="region of interest" description="Disordered" evidence="1">
    <location>
        <begin position="1"/>
        <end position="53"/>
    </location>
</feature>
<evidence type="ECO:0000313" key="2">
    <source>
        <dbReference type="EMBL" id="GMF34954.1"/>
    </source>
</evidence>
<evidence type="ECO:0000313" key="3">
    <source>
        <dbReference type="Proteomes" id="UP001165121"/>
    </source>
</evidence>
<accession>A0A9W6XAV7</accession>
<dbReference type="EMBL" id="BSXT01000840">
    <property type="protein sequence ID" value="GMF34954.1"/>
    <property type="molecule type" value="Genomic_DNA"/>
</dbReference>
<feature type="compositionally biased region" description="Polar residues" evidence="1">
    <location>
        <begin position="43"/>
        <end position="53"/>
    </location>
</feature>
<protein>
    <submittedName>
        <fullName evidence="2">Unnamed protein product</fullName>
    </submittedName>
</protein>
<sequence length="84" mass="9562">MKKPNSESDLQTQPSYYRQGRDPEQSGSSSRSIYQVKGHRSEAASSWNLSKDQKNTNTKTIYGLYDGKAARLEQKLNLLPEVLR</sequence>
<name>A0A9W6XAV7_9STRA</name>
<feature type="compositionally biased region" description="Polar residues" evidence="1">
    <location>
        <begin position="7"/>
        <end position="16"/>
    </location>
</feature>